<feature type="domain" description="Solute carrier family 3 member 2 N-terminal" evidence="3">
    <location>
        <begin position="43"/>
        <end position="100"/>
    </location>
</feature>
<dbReference type="InterPro" id="IPR042280">
    <property type="entry name" value="SLC3A2"/>
</dbReference>
<dbReference type="SUPFAM" id="SSF51445">
    <property type="entry name" value="(Trans)glycosidases"/>
    <property type="match status" value="1"/>
</dbReference>
<dbReference type="GO" id="GO:0015823">
    <property type="term" value="P:phenylalanine transport"/>
    <property type="evidence" value="ECO:0007669"/>
    <property type="project" value="TreeGrafter"/>
</dbReference>
<keyword evidence="2" id="KW-1133">Transmembrane helix</keyword>
<dbReference type="Ensembl" id="ENSKMAT00000029201.1">
    <property type="protein sequence ID" value="ENSKMAP00000028838.1"/>
    <property type="gene ID" value="ENSKMAG00000021377.1"/>
</dbReference>
<dbReference type="Proteomes" id="UP000264800">
    <property type="component" value="Unplaced"/>
</dbReference>
<reference evidence="4" key="1">
    <citation type="submission" date="2025-08" db="UniProtKB">
        <authorList>
            <consortium name="Ensembl"/>
        </authorList>
    </citation>
    <scope>IDENTIFICATION</scope>
</reference>
<dbReference type="InterPro" id="IPR031984">
    <property type="entry name" value="SLC3A2_N"/>
</dbReference>
<dbReference type="OrthoDB" id="204980at2759"/>
<dbReference type="GO" id="GO:1903801">
    <property type="term" value="P:L-leucine import across plasma membrane"/>
    <property type="evidence" value="ECO:0007669"/>
    <property type="project" value="TreeGrafter"/>
</dbReference>
<evidence type="ECO:0000256" key="2">
    <source>
        <dbReference type="SAM" id="Phobius"/>
    </source>
</evidence>
<dbReference type="GO" id="GO:0016323">
    <property type="term" value="C:basolateral plasma membrane"/>
    <property type="evidence" value="ECO:0007669"/>
    <property type="project" value="TreeGrafter"/>
</dbReference>
<dbReference type="RefSeq" id="XP_024863503.1">
    <property type="nucleotide sequence ID" value="XM_025007735.2"/>
</dbReference>
<feature type="transmembrane region" description="Helical" evidence="2">
    <location>
        <begin position="64"/>
        <end position="85"/>
    </location>
</feature>
<organism evidence="4 5">
    <name type="scientific">Kryptolebias marmoratus</name>
    <name type="common">Mangrove killifish</name>
    <name type="synonym">Rivulus marmoratus</name>
    <dbReference type="NCBI Taxonomy" id="37003"/>
    <lineage>
        <taxon>Eukaryota</taxon>
        <taxon>Metazoa</taxon>
        <taxon>Chordata</taxon>
        <taxon>Craniata</taxon>
        <taxon>Vertebrata</taxon>
        <taxon>Euteleostomi</taxon>
        <taxon>Actinopterygii</taxon>
        <taxon>Neopterygii</taxon>
        <taxon>Teleostei</taxon>
        <taxon>Neoteleostei</taxon>
        <taxon>Acanthomorphata</taxon>
        <taxon>Ovalentaria</taxon>
        <taxon>Atherinomorphae</taxon>
        <taxon>Cyprinodontiformes</taxon>
        <taxon>Rivulidae</taxon>
        <taxon>Kryptolebias</taxon>
    </lineage>
</organism>
<reference evidence="4" key="2">
    <citation type="submission" date="2025-09" db="UniProtKB">
        <authorList>
            <consortium name="Ensembl"/>
        </authorList>
    </citation>
    <scope>IDENTIFICATION</scope>
</reference>
<dbReference type="OMA" id="QINATMV"/>
<dbReference type="GO" id="GO:1904273">
    <property type="term" value="P:L-alanine import across plasma membrane"/>
    <property type="evidence" value="ECO:0007669"/>
    <property type="project" value="TreeGrafter"/>
</dbReference>
<dbReference type="GeneTree" id="ENSGT00940000167255"/>
<sequence>MPLNAADSSYGPLPGAAGLSSGEEASETTPLLPSEPAYTWRPLNQKELQAAAGGPGWSRLRWSLVLLFWLAWLATLAVAVAIVVVSPRPTPTSVGWWQRCLFYRLRPAELDTDAGAERSEVINAAWERFPYLRSVGIGAVILEGAFHKKASPDNFTASDVNLEALAQIQHLLIESNKADLRLVLDFCKVNLLELHEEMGNLDKFSKHPAAEKRALRFWLEQGVAGFVICDTDAAYSVETLLEWRGVLEEFSSKDNERILVVKQTTDVLRPLNISTYGNITLVNVVMRSILPKSHHLLSATEVAQVLETRLQPKLDDVWPSWNVGGAASPDLKQLLLVLMMTLPGSPAFQYKEETNQTQDEETKRPAVALFTTLSRSKAREEALLYGSFTFLPFNTTSYVSPNSSSSSAPPPPILAFLRSWGCVHFLVLLNFGAEPLSLDPAWAPGLPEKGVFVASTGMNHLGVTSLYSITLQPHEAIVIKLFKA</sequence>
<dbReference type="InterPro" id="IPR017853">
    <property type="entry name" value="GH"/>
</dbReference>
<dbReference type="Gene3D" id="3.20.20.80">
    <property type="entry name" value="Glycosidases"/>
    <property type="match status" value="1"/>
</dbReference>
<evidence type="ECO:0000256" key="1">
    <source>
        <dbReference type="SAM" id="MobiDB-lite"/>
    </source>
</evidence>
<evidence type="ECO:0000313" key="4">
    <source>
        <dbReference type="Ensembl" id="ENSKMAP00000028838.1"/>
    </source>
</evidence>
<proteinExistence type="predicted"/>
<dbReference type="GO" id="GO:0015190">
    <property type="term" value="F:L-leucine transmembrane transporter activity"/>
    <property type="evidence" value="ECO:0007669"/>
    <property type="project" value="TreeGrafter"/>
</dbReference>
<dbReference type="SUPFAM" id="SSF51011">
    <property type="entry name" value="Glycosyl hydrolase domain"/>
    <property type="match status" value="1"/>
</dbReference>
<evidence type="ECO:0000259" key="3">
    <source>
        <dbReference type="Pfam" id="PF16028"/>
    </source>
</evidence>
<feature type="region of interest" description="Disordered" evidence="1">
    <location>
        <begin position="1"/>
        <end position="31"/>
    </location>
</feature>
<protein>
    <submittedName>
        <fullName evidence="4">Si:dkey-202g17.3</fullName>
    </submittedName>
</protein>
<dbReference type="GO" id="GO:0016324">
    <property type="term" value="C:apical plasma membrane"/>
    <property type="evidence" value="ECO:0007669"/>
    <property type="project" value="TreeGrafter"/>
</dbReference>
<dbReference type="PANTHER" id="PTHR46673">
    <property type="entry name" value="4F2 CELL-SURFACE ANTIGEN HEAVY CHAIN"/>
    <property type="match status" value="1"/>
</dbReference>
<keyword evidence="2" id="KW-0812">Transmembrane</keyword>
<dbReference type="GO" id="GO:0015180">
    <property type="term" value="F:L-alanine transmembrane transporter activity"/>
    <property type="evidence" value="ECO:0007669"/>
    <property type="project" value="TreeGrafter"/>
</dbReference>
<dbReference type="GeneID" id="108240952"/>
<dbReference type="PANTHER" id="PTHR46673:SF2">
    <property type="entry name" value="4F2 CELL-SURFACE ANTIGEN HEAVY CHAIN-LIKE"/>
    <property type="match status" value="1"/>
</dbReference>
<evidence type="ECO:0000313" key="5">
    <source>
        <dbReference type="Proteomes" id="UP000264800"/>
    </source>
</evidence>
<dbReference type="KEGG" id="kmr:108240952"/>
<dbReference type="GO" id="GO:0015173">
    <property type="term" value="F:aromatic amino acid transmembrane transporter activity"/>
    <property type="evidence" value="ECO:0007669"/>
    <property type="project" value="TreeGrafter"/>
</dbReference>
<accession>A0A3Q3BFK8</accession>
<dbReference type="Pfam" id="PF16028">
    <property type="entry name" value="SLC3A2_N"/>
    <property type="match status" value="1"/>
</dbReference>
<keyword evidence="2" id="KW-0472">Membrane</keyword>
<dbReference type="STRING" id="37003.ENSKMAP00000028838"/>
<name>A0A3Q3BFK8_KRYMA</name>
<keyword evidence="5" id="KW-1185">Reference proteome</keyword>
<dbReference type="AlphaFoldDB" id="A0A3Q3BFK8"/>